<reference evidence="2" key="1">
    <citation type="submission" date="2022-09" db="EMBL/GenBank/DDBJ databases">
        <title>Whole genome shotgun sequence of Streptomyces albidoflavus NBRC 12854.</title>
        <authorList>
            <person name="Komaki H."/>
            <person name="Tamura T."/>
        </authorList>
    </citation>
    <scope>NUCLEOTIDE SEQUENCE</scope>
    <source>
        <strain evidence="2">NBRC 12854</strain>
    </source>
</reference>
<dbReference type="Pfam" id="PF12802">
    <property type="entry name" value="MarR_2"/>
    <property type="match status" value="1"/>
</dbReference>
<dbReference type="PROSITE" id="PS50995">
    <property type="entry name" value="HTH_MARR_2"/>
    <property type="match status" value="1"/>
</dbReference>
<feature type="domain" description="HTH marR-type" evidence="1">
    <location>
        <begin position="36"/>
        <end position="168"/>
    </location>
</feature>
<dbReference type="InterPro" id="IPR000835">
    <property type="entry name" value="HTH_MarR-typ"/>
</dbReference>
<dbReference type="GO" id="GO:0003700">
    <property type="term" value="F:DNA-binding transcription factor activity"/>
    <property type="evidence" value="ECO:0007669"/>
    <property type="project" value="InterPro"/>
</dbReference>
<evidence type="ECO:0000313" key="2">
    <source>
        <dbReference type="EMBL" id="GHI47433.1"/>
    </source>
</evidence>
<dbReference type="InterPro" id="IPR036390">
    <property type="entry name" value="WH_DNA-bd_sf"/>
</dbReference>
<protein>
    <submittedName>
        <fullName evidence="2">MarR family transcriptional regulator</fullName>
    </submittedName>
</protein>
<dbReference type="Proteomes" id="UP001051844">
    <property type="component" value="Unassembled WGS sequence"/>
</dbReference>
<accession>A0AA37FFV5</accession>
<dbReference type="Gene3D" id="1.10.10.10">
    <property type="entry name" value="Winged helix-like DNA-binding domain superfamily/Winged helix DNA-binding domain"/>
    <property type="match status" value="1"/>
</dbReference>
<dbReference type="EMBL" id="BNDZ01000005">
    <property type="protein sequence ID" value="GHI47433.1"/>
    <property type="molecule type" value="Genomic_DNA"/>
</dbReference>
<organism evidence="2 3">
    <name type="scientific">Streptomyces albidoflavus</name>
    <dbReference type="NCBI Taxonomy" id="1886"/>
    <lineage>
        <taxon>Bacteria</taxon>
        <taxon>Bacillati</taxon>
        <taxon>Actinomycetota</taxon>
        <taxon>Actinomycetes</taxon>
        <taxon>Kitasatosporales</taxon>
        <taxon>Streptomycetaceae</taxon>
        <taxon>Streptomyces</taxon>
        <taxon>Streptomyces albidoflavus group</taxon>
    </lineage>
</organism>
<dbReference type="InterPro" id="IPR039422">
    <property type="entry name" value="MarR/SlyA-like"/>
</dbReference>
<sequence>MECLWTGRRCHHGRVTDTPRPTPADPLPPERLADRLMEVFALVGPLYRRVQRKIEQDNAARGVTAGVRAVLDLLHTHGDLTVPQLGRLQSVSRQFVQRMTNEAAARDWVTTAPNPAHQRSPLIRLTPAGRATIEAITTSEKAMLAELPGGLTDAEIDACLRVLGRLVDGFAETEQGPGGP</sequence>
<gene>
    <name evidence="2" type="ORF">ScoT_36070</name>
</gene>
<dbReference type="PANTHER" id="PTHR33164">
    <property type="entry name" value="TRANSCRIPTIONAL REGULATOR, MARR FAMILY"/>
    <property type="match status" value="1"/>
</dbReference>
<dbReference type="PANTHER" id="PTHR33164:SF99">
    <property type="entry name" value="MARR FAMILY REGULATORY PROTEIN"/>
    <property type="match status" value="1"/>
</dbReference>
<evidence type="ECO:0000313" key="3">
    <source>
        <dbReference type="Proteomes" id="UP001051844"/>
    </source>
</evidence>
<dbReference type="GO" id="GO:0006950">
    <property type="term" value="P:response to stress"/>
    <property type="evidence" value="ECO:0007669"/>
    <property type="project" value="TreeGrafter"/>
</dbReference>
<dbReference type="SUPFAM" id="SSF46785">
    <property type="entry name" value="Winged helix' DNA-binding domain"/>
    <property type="match status" value="1"/>
</dbReference>
<dbReference type="InterPro" id="IPR036388">
    <property type="entry name" value="WH-like_DNA-bd_sf"/>
</dbReference>
<proteinExistence type="predicted"/>
<dbReference type="AlphaFoldDB" id="A0AA37FFV5"/>
<comment type="caution">
    <text evidence="2">The sequence shown here is derived from an EMBL/GenBank/DDBJ whole genome shotgun (WGS) entry which is preliminary data.</text>
</comment>
<name>A0AA37FFV5_9ACTN</name>
<dbReference type="SMART" id="SM00347">
    <property type="entry name" value="HTH_MARR"/>
    <property type="match status" value="1"/>
</dbReference>
<evidence type="ECO:0000259" key="1">
    <source>
        <dbReference type="PROSITE" id="PS50995"/>
    </source>
</evidence>